<name>A0A1H6BCV4_9ACTN</name>
<proteinExistence type="inferred from homology"/>
<dbReference type="InterPro" id="IPR036388">
    <property type="entry name" value="WH-like_DNA-bd_sf"/>
</dbReference>
<dbReference type="RefSeq" id="WP_103886635.1">
    <property type="nucleotide sequence ID" value="NZ_FNVU01000006.1"/>
</dbReference>
<keyword evidence="9" id="KW-1185">Reference proteome</keyword>
<dbReference type="GO" id="GO:0006352">
    <property type="term" value="P:DNA-templated transcription initiation"/>
    <property type="evidence" value="ECO:0007669"/>
    <property type="project" value="InterPro"/>
</dbReference>
<dbReference type="EMBL" id="FNVU01000006">
    <property type="protein sequence ID" value="SEG58026.1"/>
    <property type="molecule type" value="Genomic_DNA"/>
</dbReference>
<feature type="region of interest" description="Disordered" evidence="5">
    <location>
        <begin position="195"/>
        <end position="219"/>
    </location>
</feature>
<dbReference type="AlphaFoldDB" id="A0A1H6BCV4"/>
<evidence type="ECO:0000259" key="7">
    <source>
        <dbReference type="Pfam" id="PF08281"/>
    </source>
</evidence>
<gene>
    <name evidence="8" type="ORF">SAMN05216223_106385</name>
</gene>
<dbReference type="OrthoDB" id="5518337at2"/>
<dbReference type="InterPro" id="IPR039425">
    <property type="entry name" value="RNA_pol_sigma-70-like"/>
</dbReference>
<dbReference type="InterPro" id="IPR007627">
    <property type="entry name" value="RNA_pol_sigma70_r2"/>
</dbReference>
<dbReference type="Pfam" id="PF04542">
    <property type="entry name" value="Sigma70_r2"/>
    <property type="match status" value="1"/>
</dbReference>
<reference evidence="8 9" key="1">
    <citation type="submission" date="2016-10" db="EMBL/GenBank/DDBJ databases">
        <authorList>
            <person name="de Groot N.N."/>
        </authorList>
    </citation>
    <scope>NUCLEOTIDE SEQUENCE [LARGE SCALE GENOMIC DNA]</scope>
    <source>
        <strain evidence="8 9">CGMCC 4.2023</strain>
    </source>
</reference>
<sequence length="219" mass="23662">MTESPSRPSPGTGPPGADTAAAAAAADGALIAASLEEPECFAALFDRHAPAIHQYAARRLGRDAADDITAETFLTAFRIRTRYDSERAGVRPWLFGIAAKLIGRHRREEVRALRLLARSGHDPVAETWTGSADDRVVAQAASRPLARALARLTEGDRHALLLAAWADFTYQEIAEALDIPVGTVRSRLHRARRKMRTATGTHSPLNESFDPHAAEGDLA</sequence>
<dbReference type="InterPro" id="IPR013324">
    <property type="entry name" value="RNA_pol_sigma_r3/r4-like"/>
</dbReference>
<dbReference type="Pfam" id="PF08281">
    <property type="entry name" value="Sigma70_r4_2"/>
    <property type="match status" value="1"/>
</dbReference>
<dbReference type="Proteomes" id="UP000236754">
    <property type="component" value="Unassembled WGS sequence"/>
</dbReference>
<organism evidence="8 9">
    <name type="scientific">Actinacidiphila yanglinensis</name>
    <dbReference type="NCBI Taxonomy" id="310779"/>
    <lineage>
        <taxon>Bacteria</taxon>
        <taxon>Bacillati</taxon>
        <taxon>Actinomycetota</taxon>
        <taxon>Actinomycetes</taxon>
        <taxon>Kitasatosporales</taxon>
        <taxon>Streptomycetaceae</taxon>
        <taxon>Actinacidiphila</taxon>
    </lineage>
</organism>
<dbReference type="InterPro" id="IPR013325">
    <property type="entry name" value="RNA_pol_sigma_r2"/>
</dbReference>
<dbReference type="SUPFAM" id="SSF88946">
    <property type="entry name" value="Sigma2 domain of RNA polymerase sigma factors"/>
    <property type="match status" value="1"/>
</dbReference>
<dbReference type="InterPro" id="IPR013249">
    <property type="entry name" value="RNA_pol_sigma70_r4_t2"/>
</dbReference>
<dbReference type="Gene3D" id="1.10.1740.10">
    <property type="match status" value="1"/>
</dbReference>
<feature type="domain" description="RNA polymerase sigma factor 70 region 4 type 2" evidence="7">
    <location>
        <begin position="144"/>
        <end position="195"/>
    </location>
</feature>
<dbReference type="SUPFAM" id="SSF88659">
    <property type="entry name" value="Sigma3 and sigma4 domains of RNA polymerase sigma factors"/>
    <property type="match status" value="1"/>
</dbReference>
<keyword evidence="2" id="KW-0805">Transcription regulation</keyword>
<evidence type="ECO:0000313" key="9">
    <source>
        <dbReference type="Proteomes" id="UP000236754"/>
    </source>
</evidence>
<evidence type="ECO:0000259" key="6">
    <source>
        <dbReference type="Pfam" id="PF04542"/>
    </source>
</evidence>
<evidence type="ECO:0000313" key="8">
    <source>
        <dbReference type="EMBL" id="SEG58026.1"/>
    </source>
</evidence>
<evidence type="ECO:0000256" key="1">
    <source>
        <dbReference type="ARBA" id="ARBA00010641"/>
    </source>
</evidence>
<evidence type="ECO:0000256" key="2">
    <source>
        <dbReference type="ARBA" id="ARBA00023015"/>
    </source>
</evidence>
<evidence type="ECO:0000256" key="4">
    <source>
        <dbReference type="ARBA" id="ARBA00023163"/>
    </source>
</evidence>
<dbReference type="PANTHER" id="PTHR43133:SF25">
    <property type="entry name" value="RNA POLYMERASE SIGMA FACTOR RFAY-RELATED"/>
    <property type="match status" value="1"/>
</dbReference>
<feature type="compositionally biased region" description="Basic and acidic residues" evidence="5">
    <location>
        <begin position="209"/>
        <end position="219"/>
    </location>
</feature>
<keyword evidence="3" id="KW-0731">Sigma factor</keyword>
<dbReference type="Gene3D" id="1.10.10.10">
    <property type="entry name" value="Winged helix-like DNA-binding domain superfamily/Winged helix DNA-binding domain"/>
    <property type="match status" value="1"/>
</dbReference>
<evidence type="ECO:0000256" key="5">
    <source>
        <dbReference type="SAM" id="MobiDB-lite"/>
    </source>
</evidence>
<keyword evidence="4" id="KW-0804">Transcription</keyword>
<comment type="similarity">
    <text evidence="1">Belongs to the sigma-70 factor family. ECF subfamily.</text>
</comment>
<dbReference type="GO" id="GO:0016987">
    <property type="term" value="F:sigma factor activity"/>
    <property type="evidence" value="ECO:0007669"/>
    <property type="project" value="UniProtKB-KW"/>
</dbReference>
<protein>
    <submittedName>
        <fullName evidence="8">RNA polymerase sigma-70 factor, ECF subfamily</fullName>
    </submittedName>
</protein>
<dbReference type="PANTHER" id="PTHR43133">
    <property type="entry name" value="RNA POLYMERASE ECF-TYPE SIGMA FACTO"/>
    <property type="match status" value="1"/>
</dbReference>
<accession>A0A1H6BCV4</accession>
<dbReference type="GO" id="GO:0003677">
    <property type="term" value="F:DNA binding"/>
    <property type="evidence" value="ECO:0007669"/>
    <property type="project" value="InterPro"/>
</dbReference>
<dbReference type="NCBIfam" id="TIGR02937">
    <property type="entry name" value="sigma70-ECF"/>
    <property type="match status" value="1"/>
</dbReference>
<dbReference type="InterPro" id="IPR014284">
    <property type="entry name" value="RNA_pol_sigma-70_dom"/>
</dbReference>
<feature type="domain" description="RNA polymerase sigma-70 region 2" evidence="6">
    <location>
        <begin position="44"/>
        <end position="110"/>
    </location>
</feature>
<evidence type="ECO:0000256" key="3">
    <source>
        <dbReference type="ARBA" id="ARBA00023082"/>
    </source>
</evidence>
<dbReference type="CDD" id="cd06171">
    <property type="entry name" value="Sigma70_r4"/>
    <property type="match status" value="1"/>
</dbReference>